<organism evidence="2 3">
    <name type="scientific">Entomomonas moraniae</name>
    <dbReference type="NCBI Taxonomy" id="2213226"/>
    <lineage>
        <taxon>Bacteria</taxon>
        <taxon>Pseudomonadati</taxon>
        <taxon>Pseudomonadota</taxon>
        <taxon>Gammaproteobacteria</taxon>
        <taxon>Pseudomonadales</taxon>
        <taxon>Pseudomonadaceae</taxon>
        <taxon>Entomomonas</taxon>
    </lineage>
</organism>
<dbReference type="Proteomes" id="UP000273143">
    <property type="component" value="Chromosome"/>
</dbReference>
<gene>
    <name evidence="2" type="ORF">DM558_14635</name>
</gene>
<evidence type="ECO:0000313" key="3">
    <source>
        <dbReference type="Proteomes" id="UP000273143"/>
    </source>
</evidence>
<dbReference type="KEGG" id="emo:DM558_14635"/>
<dbReference type="PRINTS" id="PR00081">
    <property type="entry name" value="GDHRDH"/>
</dbReference>
<dbReference type="PROSITE" id="PS00061">
    <property type="entry name" value="ADH_SHORT"/>
    <property type="match status" value="1"/>
</dbReference>
<comment type="similarity">
    <text evidence="1">Belongs to the short-chain dehydrogenases/reductases (SDR) family.</text>
</comment>
<dbReference type="GO" id="GO:0032787">
    <property type="term" value="P:monocarboxylic acid metabolic process"/>
    <property type="evidence" value="ECO:0007669"/>
    <property type="project" value="UniProtKB-ARBA"/>
</dbReference>
<dbReference type="Pfam" id="PF13561">
    <property type="entry name" value="adh_short_C2"/>
    <property type="match status" value="1"/>
</dbReference>
<dbReference type="Gene3D" id="3.40.50.720">
    <property type="entry name" value="NAD(P)-binding Rossmann-like Domain"/>
    <property type="match status" value="1"/>
</dbReference>
<dbReference type="PRINTS" id="PR00080">
    <property type="entry name" value="SDRFAMILY"/>
</dbReference>
<reference evidence="3" key="1">
    <citation type="submission" date="2018-06" db="EMBL/GenBank/DDBJ databases">
        <title>Complete genome of Pseudomonas insecticola strain QZS01.</title>
        <authorList>
            <person name="Wang J."/>
            <person name="Su Q."/>
        </authorList>
    </citation>
    <scope>NUCLEOTIDE SEQUENCE [LARGE SCALE GENOMIC DNA]</scope>
    <source>
        <strain evidence="3">QZS01</strain>
    </source>
</reference>
<dbReference type="InterPro" id="IPR050259">
    <property type="entry name" value="SDR"/>
</dbReference>
<dbReference type="PANTHER" id="PTHR42879:SF2">
    <property type="entry name" value="3-OXOACYL-[ACYL-CARRIER-PROTEIN] REDUCTASE FABG"/>
    <property type="match status" value="1"/>
</dbReference>
<protein>
    <submittedName>
        <fullName evidence="2">SDR family oxidoreductase</fullName>
    </submittedName>
</protein>
<dbReference type="InterPro" id="IPR020904">
    <property type="entry name" value="Sc_DH/Rdtase_CS"/>
</dbReference>
<dbReference type="InterPro" id="IPR036291">
    <property type="entry name" value="NAD(P)-bd_dom_sf"/>
</dbReference>
<dbReference type="PANTHER" id="PTHR42879">
    <property type="entry name" value="3-OXOACYL-(ACYL-CARRIER-PROTEIN) REDUCTASE"/>
    <property type="match status" value="1"/>
</dbReference>
<dbReference type="InterPro" id="IPR002347">
    <property type="entry name" value="SDR_fam"/>
</dbReference>
<dbReference type="FunFam" id="3.40.50.720:FF:000084">
    <property type="entry name" value="Short-chain dehydrogenase reductase"/>
    <property type="match status" value="1"/>
</dbReference>
<evidence type="ECO:0000313" key="2">
    <source>
        <dbReference type="EMBL" id="AZS51926.1"/>
    </source>
</evidence>
<sequence>MKIDVNGKVALVTGGAKGIGFDIANELSKAGTNVVITDIDKAAGNNAIQKLKQQGGSARFVYADVASDTDTTNLINNIIDQDTRIDILINNAGIISKGNIIYVTVSEWEKLFDINVKSVFMLTKKALPYMMQNKWGRIVNIASVAGQMGGGFLGNTCYGATKGAIISFTKGVAREAGGYNITTNVICPGFIDTEITRNMDKALYDKSLEAIPLHRPAAPSEVAKGVLFLVSELADYVNGVTFNIDGGLVRY</sequence>
<accession>A0A3Q9JMF3</accession>
<dbReference type="EMBL" id="CP029822">
    <property type="protein sequence ID" value="AZS51926.1"/>
    <property type="molecule type" value="Genomic_DNA"/>
</dbReference>
<dbReference type="RefSeq" id="WP_127164597.1">
    <property type="nucleotide sequence ID" value="NZ_CP029822.1"/>
</dbReference>
<proteinExistence type="inferred from homology"/>
<dbReference type="NCBIfam" id="NF005559">
    <property type="entry name" value="PRK07231.1"/>
    <property type="match status" value="1"/>
</dbReference>
<evidence type="ECO:0000256" key="1">
    <source>
        <dbReference type="ARBA" id="ARBA00006484"/>
    </source>
</evidence>
<dbReference type="SUPFAM" id="SSF51735">
    <property type="entry name" value="NAD(P)-binding Rossmann-fold domains"/>
    <property type="match status" value="1"/>
</dbReference>
<dbReference type="AlphaFoldDB" id="A0A3Q9JMF3"/>
<keyword evidence="3" id="KW-1185">Reference proteome</keyword>
<name>A0A3Q9JMF3_9GAMM</name>